<protein>
    <submittedName>
        <fullName evidence="2">Uncharacterized protein</fullName>
    </submittedName>
</protein>
<gene>
    <name evidence="1" type="ORF">NYG85_00570</name>
    <name evidence="2" type="ORF">NYG85_01645</name>
</gene>
<organism evidence="2 3">
    <name type="scientific">Campylobacter gastrosuis</name>
    <dbReference type="NCBI Taxonomy" id="2974576"/>
    <lineage>
        <taxon>Bacteria</taxon>
        <taxon>Pseudomonadati</taxon>
        <taxon>Campylobacterota</taxon>
        <taxon>Epsilonproteobacteria</taxon>
        <taxon>Campylobacterales</taxon>
        <taxon>Campylobacteraceae</taxon>
        <taxon>Campylobacter</taxon>
    </lineage>
</organism>
<dbReference type="Proteomes" id="UP001173801">
    <property type="component" value="Unassembled WGS sequence"/>
</dbReference>
<keyword evidence="3" id="KW-1185">Reference proteome</keyword>
<comment type="caution">
    <text evidence="2">The sequence shown here is derived from an EMBL/GenBank/DDBJ whole genome shotgun (WGS) entry which is preliminary data.</text>
</comment>
<sequence length="88" mass="10338">MGIKSVDEIFLVEVFIKNNTIFKSKKDTARIFKTALVNHFRRSFFKILKAKELELNGKILALNDKILALKNERKFRAKKIDFILKNLL</sequence>
<evidence type="ECO:0000313" key="2">
    <source>
        <dbReference type="EMBL" id="MDL0088079.1"/>
    </source>
</evidence>
<dbReference type="RefSeq" id="WP_284936613.1">
    <property type="nucleotide sequence ID" value="NZ_JANURM010000001.1"/>
</dbReference>
<dbReference type="EMBL" id="JANURM010000001">
    <property type="protein sequence ID" value="MDL0088079.1"/>
    <property type="molecule type" value="Genomic_DNA"/>
</dbReference>
<proteinExistence type="predicted"/>
<evidence type="ECO:0000313" key="1">
    <source>
        <dbReference type="EMBL" id="MDL0087868.1"/>
    </source>
</evidence>
<reference evidence="2" key="1">
    <citation type="submission" date="2022-08" db="EMBL/GenBank/DDBJ databases">
        <authorList>
            <person name="Wang H."/>
        </authorList>
    </citation>
    <scope>NUCLEOTIDE SEQUENCE</scope>
    <source>
        <strain evidence="2">PS10</strain>
    </source>
</reference>
<reference evidence="2" key="2">
    <citation type="journal article" date="2023" name="Microorganisms">
        <title>Isolation and Genomic Characteristics of Cat-Borne Campylobacter felis sp. nov. and Sheep-Borne Campylobacter ovis sp. nov.</title>
        <authorList>
            <person name="Wang H."/>
            <person name="Li Y."/>
            <person name="Gu Y."/>
            <person name="Zhou G."/>
            <person name="Chen X."/>
            <person name="Zhang X."/>
            <person name="Shao Z."/>
            <person name="Zhang J."/>
            <person name="Zhang M."/>
        </authorList>
    </citation>
    <scope>NUCLEOTIDE SEQUENCE</scope>
    <source>
        <strain evidence="2">PS10</strain>
    </source>
</reference>
<dbReference type="EMBL" id="JANURM010000001">
    <property type="protein sequence ID" value="MDL0087868.1"/>
    <property type="molecule type" value="Genomic_DNA"/>
</dbReference>
<name>A0ABT7HMC3_9BACT</name>
<evidence type="ECO:0000313" key="3">
    <source>
        <dbReference type="Proteomes" id="UP001173801"/>
    </source>
</evidence>
<accession>A0ABT7HMC3</accession>